<dbReference type="Pfam" id="PF06957">
    <property type="entry name" value="COPI_C"/>
    <property type="match status" value="1"/>
</dbReference>
<dbReference type="PROSITE" id="PS50294">
    <property type="entry name" value="WD_REPEATS_REGION"/>
    <property type="match status" value="5"/>
</dbReference>
<comment type="function">
    <text evidence="10">The coatomer is a cytosolic protein complex that binds to dilysine motifs and reversibly associates with Golgi non-clathrin-coated vesicles, which further mediate biosynthetic protein transport from the ER, via the Golgi up to the trans Golgi network.</text>
</comment>
<evidence type="ECO:0000256" key="6">
    <source>
        <dbReference type="ARBA" id="ARBA00022892"/>
    </source>
</evidence>
<dbReference type="InterPro" id="IPR050844">
    <property type="entry name" value="Coatomer_complex_subunit"/>
</dbReference>
<keyword evidence="3 10" id="KW-0963">Cytoplasm</keyword>
<evidence type="ECO:0000256" key="11">
    <source>
        <dbReference type="PROSITE-ProRule" id="PRU00221"/>
    </source>
</evidence>
<dbReference type="SMART" id="SM00320">
    <property type="entry name" value="WD40"/>
    <property type="match status" value="7"/>
</dbReference>
<reference evidence="17" key="1">
    <citation type="journal article" date="2018" name="Nat. Microbiol.">
        <title>Leveraging single-cell genomics to expand the fungal tree of life.</title>
        <authorList>
            <person name="Ahrendt S.R."/>
            <person name="Quandt C.A."/>
            <person name="Ciobanu D."/>
            <person name="Clum A."/>
            <person name="Salamov A."/>
            <person name="Andreopoulos B."/>
            <person name="Cheng J.F."/>
            <person name="Woyke T."/>
            <person name="Pelin A."/>
            <person name="Henrissat B."/>
            <person name="Reynolds N.K."/>
            <person name="Benny G.L."/>
            <person name="Smith M.E."/>
            <person name="James T.Y."/>
            <person name="Grigoriev I.V."/>
        </authorList>
    </citation>
    <scope>NUCLEOTIDE SEQUENCE [LARGE SCALE GENOMIC DNA]</scope>
    <source>
        <strain evidence="17">ATCC 52028</strain>
    </source>
</reference>
<feature type="region of interest" description="Disordered" evidence="12">
    <location>
        <begin position="867"/>
        <end position="955"/>
    </location>
</feature>
<evidence type="ECO:0000313" key="16">
    <source>
        <dbReference type="EMBL" id="RKP03275.1"/>
    </source>
</evidence>
<dbReference type="InterPro" id="IPR010714">
    <property type="entry name" value="Coatomer_asu_C"/>
</dbReference>
<dbReference type="GO" id="GO:0000139">
    <property type="term" value="C:Golgi membrane"/>
    <property type="evidence" value="ECO:0007669"/>
    <property type="project" value="UniProtKB-SubCell"/>
</dbReference>
<dbReference type="SUPFAM" id="SSF50978">
    <property type="entry name" value="WD40 repeat-like"/>
    <property type="match status" value="1"/>
</dbReference>
<dbReference type="Pfam" id="PF04053">
    <property type="entry name" value="B-prop_COPA_B_2nd"/>
    <property type="match status" value="1"/>
</dbReference>
<evidence type="ECO:0000256" key="12">
    <source>
        <dbReference type="SAM" id="MobiDB-lite"/>
    </source>
</evidence>
<dbReference type="Proteomes" id="UP000274922">
    <property type="component" value="Unassembled WGS sequence"/>
</dbReference>
<evidence type="ECO:0000256" key="5">
    <source>
        <dbReference type="ARBA" id="ARBA00022737"/>
    </source>
</evidence>
<dbReference type="InterPro" id="IPR047312">
    <property type="entry name" value="Coatomer_alpha_WD-assoc_reg"/>
</dbReference>
<keyword evidence="4 11" id="KW-0853">WD repeat</keyword>
<comment type="subcellular location">
    <subcellularLocation>
        <location evidence="10">Cytoplasm</location>
    </subcellularLocation>
    <subcellularLocation>
        <location evidence="1 10">Golgi apparatus membrane</location>
        <topology evidence="1 10">Peripheral membrane protein</topology>
        <orientation evidence="1">Cytoplasmic side</orientation>
    </subcellularLocation>
</comment>
<feature type="repeat" description="WD" evidence="11">
    <location>
        <begin position="89"/>
        <end position="130"/>
    </location>
</feature>
<dbReference type="FunFam" id="2.130.10.10:FF:000010">
    <property type="entry name" value="Coatomer subunit alpha"/>
    <property type="match status" value="1"/>
</dbReference>
<dbReference type="PANTHER" id="PTHR19876">
    <property type="entry name" value="COATOMER"/>
    <property type="match status" value="1"/>
</dbReference>
<dbReference type="InterPro" id="IPR001680">
    <property type="entry name" value="WD40_rpt"/>
</dbReference>
<dbReference type="Gene3D" id="2.130.10.10">
    <property type="entry name" value="YVTN repeat-like/Quinoprotein amine dehydrogenase"/>
    <property type="match status" value="1"/>
</dbReference>
<evidence type="ECO:0000256" key="3">
    <source>
        <dbReference type="ARBA" id="ARBA00022490"/>
    </source>
</evidence>
<keyword evidence="5" id="KW-0677">Repeat</keyword>
<dbReference type="GO" id="GO:0006888">
    <property type="term" value="P:endoplasmic reticulum to Golgi vesicle-mediated transport"/>
    <property type="evidence" value="ECO:0007669"/>
    <property type="project" value="InterPro"/>
</dbReference>
<keyword evidence="6 10" id="KW-0931">ER-Golgi transport</keyword>
<organism evidence="16 17">
    <name type="scientific">Caulochytrium protostelioides</name>
    <dbReference type="NCBI Taxonomy" id="1555241"/>
    <lineage>
        <taxon>Eukaryota</taxon>
        <taxon>Fungi</taxon>
        <taxon>Fungi incertae sedis</taxon>
        <taxon>Chytridiomycota</taxon>
        <taxon>Chytridiomycota incertae sedis</taxon>
        <taxon>Chytridiomycetes</taxon>
        <taxon>Caulochytriales</taxon>
        <taxon>Caulochytriaceae</taxon>
        <taxon>Caulochytrium</taxon>
    </lineage>
</organism>
<evidence type="ECO:0000256" key="8">
    <source>
        <dbReference type="ARBA" id="ARBA00023034"/>
    </source>
</evidence>
<dbReference type="EMBL" id="ML014125">
    <property type="protein sequence ID" value="RKP03275.1"/>
    <property type="molecule type" value="Genomic_DNA"/>
</dbReference>
<dbReference type="PRINTS" id="PR00320">
    <property type="entry name" value="GPROTEINBRPT"/>
</dbReference>
<protein>
    <recommendedName>
        <fullName evidence="10">Coatomer subunit alpha</fullName>
    </recommendedName>
</protein>
<dbReference type="CDD" id="cd00200">
    <property type="entry name" value="WD40"/>
    <property type="match status" value="1"/>
</dbReference>
<sequence length="1268" mass="139559">MLSKFETKSNRVKGVAFHPKRPWVLASLHNGAIQLWDYKMGTLVESFNEHEGPVRGVAFHTTQPLFVSGGDDYKIKVWNWKLRKCLFTMEGHNDYVRTVFFHHEHPWILSASDDQTIRIWNWQSRHCISILTGHNHYVMCAQWHPKEDLIVSASLDQTVRVWDYTGLRKKHAPSSTASPKPGGPELFGSTDAVVKYVLEGHERGVNWATFHPTLPFIASCGDDRQIKIWRMTEMKAWELDTCRGHFGNVSSVVFHPHQELIISNGEDRTIRLWNLNTRATVMTFRRENDRFWIVAAHPELNLFAAGHDNGLIVFKLERERPAHAMSGNLVYFFKSNQLMASQLRPPQQPGAIPTAAEPTNVYALQRPRLAAPPRRLSYNPADESCLVQVDENTYHFLNCKRAGGASQAAAPDVAEKFQGQAQAAIFVARNRFVTLNRKQNSLTLRDLKNDPFKTMTLPFAGAENIFFAGGKTLLVTTATAVILFDLEIKAVLADLAVNNVRYIYPSADMSHFALMSKHTIVIVTRKLEQTCMIHETIKLKSGTWDPSGALVYATLNHIKYLLPNGDHGIIKTLEQPIYLLKSDATTILYLDRKPTIQTIRIDPTEYQFKLALTQRRYKTVLELINSNRLMGQSIIAYLQRKNYSQVALHFVKDPKTRFALAMDCGDMDVAVVAATTLDREDCWRQLAAEALRIGNIRIAELGYQHVHAFDKLAFLYAITGNLPKMRRLEQIAQTRGDVMSQANHAAFLGHVEADIPILQGAQQPALAYLTARAHGMEDVAAQLLAAAGRTETPDLTGLPEAPVLLQPPIPLMRLGDTNWPELPSQKRGFEGGQLVDDEPAPAAAMVTADLDADFGAAPGGAGDWAVPGAAAPPPTMGFDLNPADLPPMLGSDAPGTAAPGGAASSGGAPGWDLSVDELDLGDLPVPEAPPAGSAAAGAAQAADPDAALPAAGASPRDQWIRNSTVPAVHVAAGAFESAMQHLNRQLCIVQFEPLKPFFLMAYRATRLYCPGQLALPSIPLSANRSLQTGKPEDAGKPFLYYTLAAAEALCTAAYDLVSAGKFPDARTHFRRLLHQLLLTDVDGVPDGTVLAGRLVGVCREYLLGLEMEIAKRQLAPEGNAARILALSAYFSHCALEPRHLLLTLQQAMLAAGRARCWSVAGVVARRLLELNPRPQVAQQARQIMQYAERPDAKDEITIDHDAYTPFTICGASFTPIYRGQDVVHCAYCQTSYKPEFRNRVCTICQVAQVGQRGNGSALAKVLVPPTGT</sequence>
<accession>A0A4P9XCU7</accession>
<dbReference type="InterPro" id="IPR056176">
    <property type="entry name" value="TPR_COPA_B"/>
</dbReference>
<feature type="repeat" description="WD" evidence="11">
    <location>
        <begin position="242"/>
        <end position="283"/>
    </location>
</feature>
<dbReference type="Pfam" id="PF23953">
    <property type="entry name" value="TPR_COPA_B"/>
    <property type="match status" value="1"/>
</dbReference>
<dbReference type="InterPro" id="IPR036322">
    <property type="entry name" value="WD40_repeat_dom_sf"/>
</dbReference>
<feature type="compositionally biased region" description="Low complexity" evidence="12">
    <location>
        <begin position="930"/>
        <end position="955"/>
    </location>
</feature>
<keyword evidence="2 10" id="KW-0813">Transport</keyword>
<feature type="repeat" description="WD" evidence="11">
    <location>
        <begin position="5"/>
        <end position="46"/>
    </location>
</feature>
<evidence type="ECO:0000313" key="17">
    <source>
        <dbReference type="Proteomes" id="UP000274922"/>
    </source>
</evidence>
<dbReference type="CDD" id="cd22948">
    <property type="entry name" value="Coatomer_WDAD_alpha"/>
    <property type="match status" value="1"/>
</dbReference>
<evidence type="ECO:0000259" key="14">
    <source>
        <dbReference type="Pfam" id="PF06957"/>
    </source>
</evidence>
<dbReference type="InterPro" id="IPR015943">
    <property type="entry name" value="WD40/YVTN_repeat-like_dom_sf"/>
</dbReference>
<keyword evidence="9 10" id="KW-0472">Membrane</keyword>
<feature type="repeat" description="WD" evidence="11">
    <location>
        <begin position="47"/>
        <end position="79"/>
    </location>
</feature>
<feature type="domain" description="Coatomer alpha subunit C-terminal" evidence="14">
    <location>
        <begin position="905"/>
        <end position="1255"/>
    </location>
</feature>
<feature type="repeat" description="WD" evidence="11">
    <location>
        <begin position="131"/>
        <end position="163"/>
    </location>
</feature>
<dbReference type="GO" id="GO:0030126">
    <property type="term" value="C:COPI vesicle coat"/>
    <property type="evidence" value="ECO:0007669"/>
    <property type="project" value="UniProtKB-UniRule"/>
</dbReference>
<keyword evidence="7 10" id="KW-0653">Protein transport</keyword>
<dbReference type="GO" id="GO:0006890">
    <property type="term" value="P:retrograde vesicle-mediated transport, Golgi to endoplasmic reticulum"/>
    <property type="evidence" value="ECO:0007669"/>
    <property type="project" value="TreeGrafter"/>
</dbReference>
<dbReference type="STRING" id="1555241.A0A4P9XCU7"/>
<dbReference type="InterPro" id="IPR016391">
    <property type="entry name" value="Coatomer_asu"/>
</dbReference>
<feature type="compositionally biased region" description="Low complexity" evidence="12">
    <location>
        <begin position="890"/>
        <end position="902"/>
    </location>
</feature>
<feature type="domain" description="COPA/B TPR" evidence="15">
    <location>
        <begin position="619"/>
        <end position="779"/>
    </location>
</feature>
<gene>
    <name evidence="16" type="ORF">CXG81DRAFT_9724</name>
</gene>
<keyword evidence="17" id="KW-1185">Reference proteome</keyword>
<dbReference type="OrthoDB" id="10261470at2759"/>
<dbReference type="Pfam" id="PF00400">
    <property type="entry name" value="WD40"/>
    <property type="match status" value="6"/>
</dbReference>
<evidence type="ECO:0000256" key="1">
    <source>
        <dbReference type="ARBA" id="ARBA00004255"/>
    </source>
</evidence>
<proteinExistence type="predicted"/>
<dbReference type="FunFam" id="1.25.40.470:FF:000002">
    <property type="entry name" value="Coatomer subunit alpha"/>
    <property type="match status" value="1"/>
</dbReference>
<dbReference type="Gene3D" id="1.25.40.470">
    <property type="match status" value="1"/>
</dbReference>
<dbReference type="InterPro" id="IPR006692">
    <property type="entry name" value="Beta-prop_COPA/B_2nd"/>
</dbReference>
<dbReference type="PROSITE" id="PS50082">
    <property type="entry name" value="WD_REPEATS_2"/>
    <property type="match status" value="6"/>
</dbReference>
<dbReference type="PANTHER" id="PTHR19876:SF1">
    <property type="entry name" value="COATOMER SUBUNIT ALPHA"/>
    <property type="match status" value="1"/>
</dbReference>
<keyword evidence="8 10" id="KW-0333">Golgi apparatus</keyword>
<evidence type="ECO:0000256" key="10">
    <source>
        <dbReference type="PIRNR" id="PIRNR003354"/>
    </source>
</evidence>
<comment type="subunit">
    <text evidence="10">Oligomeric complex that consists of at least the alpha, beta, beta', gamma, delta, epsilon and zeta subunits.</text>
</comment>
<evidence type="ECO:0000259" key="15">
    <source>
        <dbReference type="Pfam" id="PF23953"/>
    </source>
</evidence>
<dbReference type="InterPro" id="IPR020472">
    <property type="entry name" value="WD40_PAC1"/>
</dbReference>
<feature type="repeat" description="WD" evidence="11">
    <location>
        <begin position="198"/>
        <end position="231"/>
    </location>
</feature>
<dbReference type="AlphaFoldDB" id="A0A4P9XCU7"/>
<dbReference type="GO" id="GO:0006891">
    <property type="term" value="P:intra-Golgi vesicle-mediated transport"/>
    <property type="evidence" value="ECO:0007669"/>
    <property type="project" value="TreeGrafter"/>
</dbReference>
<dbReference type="GO" id="GO:0006886">
    <property type="term" value="P:intracellular protein transport"/>
    <property type="evidence" value="ECO:0007669"/>
    <property type="project" value="UniProtKB-UniRule"/>
</dbReference>
<feature type="domain" description="COPA/B second beta-propeller" evidence="13">
    <location>
        <begin position="370"/>
        <end position="590"/>
    </location>
</feature>
<dbReference type="PIRSF" id="PIRSF003354">
    <property type="entry name" value="Coatomer_alpha_subunit"/>
    <property type="match status" value="1"/>
</dbReference>
<evidence type="ECO:0000256" key="2">
    <source>
        <dbReference type="ARBA" id="ARBA00022448"/>
    </source>
</evidence>
<name>A0A4P9XCU7_9FUNG</name>
<evidence type="ECO:0000259" key="13">
    <source>
        <dbReference type="Pfam" id="PF04053"/>
    </source>
</evidence>
<dbReference type="GO" id="GO:0005198">
    <property type="term" value="F:structural molecule activity"/>
    <property type="evidence" value="ECO:0007669"/>
    <property type="project" value="InterPro"/>
</dbReference>
<evidence type="ECO:0000256" key="7">
    <source>
        <dbReference type="ARBA" id="ARBA00022927"/>
    </source>
</evidence>
<evidence type="ECO:0000256" key="9">
    <source>
        <dbReference type="ARBA" id="ARBA00023136"/>
    </source>
</evidence>
<evidence type="ECO:0000256" key="4">
    <source>
        <dbReference type="ARBA" id="ARBA00022574"/>
    </source>
</evidence>